<dbReference type="AlphaFoldDB" id="A0A090RH02"/>
<sequence>MDKASFQLFCLLGIVIMTALQVFDLVWGSHTMMHFLQEWAAIDALWLGLAALAVFHRNTPTGPVSSLFPARHSVHHIAHK</sequence>
<dbReference type="OrthoDB" id="9973670at2"/>
<dbReference type="Proteomes" id="UP000036426">
    <property type="component" value="Unassembled WGS sequence"/>
</dbReference>
<accession>A0A090RH02</accession>
<dbReference type="Proteomes" id="UP000029227">
    <property type="component" value="Unassembled WGS sequence"/>
</dbReference>
<comment type="caution">
    <text evidence="2">The sequence shown here is derived from an EMBL/GenBank/DDBJ whole genome shotgun (WGS) entry which is preliminary data.</text>
</comment>
<name>A0A090RH02_9GAMM</name>
<keyword evidence="1" id="KW-1133">Transmembrane helix</keyword>
<dbReference type="EMBL" id="BBMN01000013">
    <property type="protein sequence ID" value="GAL06832.1"/>
    <property type="molecule type" value="Genomic_DNA"/>
</dbReference>
<dbReference type="RefSeq" id="WP_047872843.1">
    <property type="nucleotide sequence ID" value="NZ_BMYC01000007.1"/>
</dbReference>
<dbReference type="PATRIC" id="fig|754436.4.peg.587"/>
<dbReference type="EMBL" id="LDOV01000005">
    <property type="protein sequence ID" value="KLV02586.1"/>
    <property type="molecule type" value="Genomic_DNA"/>
</dbReference>
<feature type="transmembrane region" description="Helical" evidence="1">
    <location>
        <begin position="6"/>
        <end position="27"/>
    </location>
</feature>
<reference evidence="2 4" key="1">
    <citation type="journal article" date="2014" name="Genome Announc.">
        <title>Draft Genome Sequences of Two Vibrionaceae Species, Vibrio ponticus C121 and Photobacterium aphoticum C119, Isolated as Coral Reef Microbiota.</title>
        <authorList>
            <person name="Al-saari N."/>
            <person name="Meirelles P.M."/>
            <person name="Mino S."/>
            <person name="Suda W."/>
            <person name="Oshima K."/>
            <person name="Hattori M."/>
            <person name="Ohkuma M."/>
            <person name="Thompson F.L."/>
            <person name="Gomez-Gil B."/>
            <person name="Sawabe T."/>
            <person name="Sawabe T."/>
        </authorList>
    </citation>
    <scope>NUCLEOTIDE SEQUENCE [LARGE SCALE GENOMIC DNA]</scope>
    <source>
        <strain evidence="2 4">JCM 19237</strain>
    </source>
</reference>
<keyword evidence="5" id="KW-1185">Reference proteome</keyword>
<feature type="transmembrane region" description="Helical" evidence="1">
    <location>
        <begin position="39"/>
        <end position="56"/>
    </location>
</feature>
<organism evidence="2 4">
    <name type="scientific">Photobacterium aphoticum</name>
    <dbReference type="NCBI Taxonomy" id="754436"/>
    <lineage>
        <taxon>Bacteria</taxon>
        <taxon>Pseudomonadati</taxon>
        <taxon>Pseudomonadota</taxon>
        <taxon>Gammaproteobacteria</taxon>
        <taxon>Vibrionales</taxon>
        <taxon>Vibrionaceae</taxon>
        <taxon>Photobacterium</taxon>
    </lineage>
</organism>
<keyword evidence="1" id="KW-0812">Transmembrane</keyword>
<dbReference type="STRING" id="754436.JCM19237_3898"/>
<reference evidence="3 5" key="2">
    <citation type="submission" date="2015-05" db="EMBL/GenBank/DDBJ databases">
        <title>Photobacterium galathea sp. nov.</title>
        <authorList>
            <person name="Machado H."/>
            <person name="Gram L."/>
        </authorList>
    </citation>
    <scope>NUCLEOTIDE SEQUENCE [LARGE SCALE GENOMIC DNA]</scope>
    <source>
        <strain evidence="3 5">DSM 25995</strain>
    </source>
</reference>
<evidence type="ECO:0000313" key="2">
    <source>
        <dbReference type="EMBL" id="GAL06832.1"/>
    </source>
</evidence>
<proteinExistence type="predicted"/>
<gene>
    <name evidence="3" type="ORF">ABT58_02800</name>
    <name evidence="2" type="ORF">JCM19237_3898</name>
</gene>
<protein>
    <submittedName>
        <fullName evidence="2">Uncharacterized protein</fullName>
    </submittedName>
</protein>
<evidence type="ECO:0000256" key="1">
    <source>
        <dbReference type="SAM" id="Phobius"/>
    </source>
</evidence>
<keyword evidence="1" id="KW-0472">Membrane</keyword>
<evidence type="ECO:0000313" key="4">
    <source>
        <dbReference type="Proteomes" id="UP000029227"/>
    </source>
</evidence>
<evidence type="ECO:0000313" key="5">
    <source>
        <dbReference type="Proteomes" id="UP000036426"/>
    </source>
</evidence>
<evidence type="ECO:0000313" key="3">
    <source>
        <dbReference type="EMBL" id="KLV02586.1"/>
    </source>
</evidence>